<protein>
    <recommendedName>
        <fullName evidence="6">ExeM/NucH family extracellular endonuclease</fullName>
    </recommendedName>
</protein>
<dbReference type="RefSeq" id="WP_096056052.1">
    <property type="nucleotide sequence ID" value="NZ_CP023344.1"/>
</dbReference>
<evidence type="ECO:0008006" key="6">
    <source>
        <dbReference type="Google" id="ProtNLM"/>
    </source>
</evidence>
<dbReference type="InterPro" id="IPR005135">
    <property type="entry name" value="Endo/exonuclease/phosphatase"/>
</dbReference>
<dbReference type="CDD" id="cd10283">
    <property type="entry name" value="MnuA_DNase1-like"/>
    <property type="match status" value="1"/>
</dbReference>
<keyword evidence="5" id="KW-1185">Reference proteome</keyword>
<dbReference type="Gene3D" id="3.60.10.10">
    <property type="entry name" value="Endonuclease/exonuclease/phosphatase"/>
    <property type="match status" value="1"/>
</dbReference>
<name>A0A290QB49_9BACT</name>
<dbReference type="InterPro" id="IPR047971">
    <property type="entry name" value="ExeM-like"/>
</dbReference>
<proteinExistence type="predicted"/>
<accession>A0A290QB49</accession>
<dbReference type="GO" id="GO:0003824">
    <property type="term" value="F:catalytic activity"/>
    <property type="evidence" value="ECO:0007669"/>
    <property type="project" value="InterPro"/>
</dbReference>
<feature type="domain" description="Endonuclease/exonuclease/phosphatase" evidence="2">
    <location>
        <begin position="916"/>
        <end position="1202"/>
    </location>
</feature>
<dbReference type="Gene3D" id="2.60.40.3710">
    <property type="match status" value="1"/>
</dbReference>
<dbReference type="Pfam" id="PF03372">
    <property type="entry name" value="Exo_endo_phos"/>
    <property type="match status" value="1"/>
</dbReference>
<sequence length="1340" mass="135807">MNVLSSLSLRGPRFARVSSFTGLLCAVLFAVGSVSVRAQSDVVWNFGTAVPGQAAPVSGLPAELTGGVVTQGNNNGTTPLLSTTSVSSGYAGATGSYNAGAAARIGALNTGAGGSAYFEFTFTPAAGKALTISGIKFGARSTSTGPQAISVRTSADSYAANVLSASPLNNGTWALHGGALASPVVSESAVTVRIYGHNGAGNAAANTANWRIDDLTVTVTLADAGGGGPTPVAPTVASTTPANGATAVAVGTPLTVTFDQAVTTTGTWFSLNGSTSGALSATASGGPVIFTLTPSSPLPYSETITATILAGTVGDQATNTAQLAANYVFSFTTEAEPPPPGDDAELVWNFGTAAGVATPVGLPADVTGGEVSQGNNNGTTNLLTTTSASNTYVGATGQYNAGAAARIGALNRDANGSAYFEFTLTPVPGRQLAINALKFGSRSTGTGPTAYTIYTSADGYAAPVASGALPGTTWGAVTPTLASPVQGLSSTALTVRIYGHSGAGNPAANTANWRIDDLAVSIETSVGTPIAPAVAATSPAANETAVSTSAPVTITFNQPVAVTGNWITLTGTSSGNIPVTITGGPVVYTATAAAPFITDESVTVSITGAQVTEQAFGSLTMASNYSFQFSTFVPLKKVHEVQGSGTASPLNNTKVKVEGVVTGFVSSASGVDGFYLQEEAADEDGDPGTSEGIYVYAPGNAFAATLTLGDVVTTSGTITEFNGLTELTTLLNLAKIGTAPLPAAVTVSLPAASATALERYEGMRVIMPQTLTVTGNDGLGQYGELVLSADGRLMTPTNVIDPNDNPASGTTSTGTSNVPAVTAMQTANNLASIVLDDASTVAFPAVTPYLTSTDALTATRRTGDTVTGLAGVLSYRFNFYRIDPQAGAPVTFANANPRPITPPSVGAANVRVASANVLNYFLTLSGSGGRGADTEAERLRQRAKILAELSAINADVFGLMEIERSATNGALADLVAGLNDIFGAGTYAYVNSSAIAGTDAIQVALIYKTGVVTPVGAPITDTAPGASIHNRPPLAQTFSVNANGEKFTVVVNHLKSKGSGTGADADQGDGQAASNVTRKAQATMLAAFLANPAVTFGDPDVLIIGDLNAYAEEDPIDILRAAGFANQLERFHPGGTYSYQFDNQFGYLDHALANASLSAQITGASEWHVNADEPSFYDYNNEDKAAAQQAINVGMPFRASDHDPVIIGLSLLPPAPAGFASWIAQYGIPAGQAGPADDFDGDGATNLFEYALGLRPDLAGTSGLPVLTSAGDDLAFRFTRPIALPDVSYAVETSPDLAVWTPWPGVSVVEATTETTETLLTLIPVSEGKQFVKLAVTQLP</sequence>
<keyword evidence="1" id="KW-0732">Signal</keyword>
<feature type="domain" description="SbsA Ig-like" evidence="3">
    <location>
        <begin position="232"/>
        <end position="333"/>
    </location>
</feature>
<evidence type="ECO:0000259" key="3">
    <source>
        <dbReference type="Pfam" id="PF13205"/>
    </source>
</evidence>
<gene>
    <name evidence="4" type="ORF">CMV30_10885</name>
</gene>
<evidence type="ECO:0000313" key="5">
    <source>
        <dbReference type="Proteomes" id="UP000217265"/>
    </source>
</evidence>
<dbReference type="SUPFAM" id="SSF56219">
    <property type="entry name" value="DNase I-like"/>
    <property type="match status" value="1"/>
</dbReference>
<dbReference type="PANTHER" id="PTHR42834:SF1">
    <property type="entry name" value="ENDONUCLEASE_EXONUCLEASE_PHOSPHATASE FAMILY PROTEIN (AFU_ORTHOLOGUE AFUA_3G09210)"/>
    <property type="match status" value="1"/>
</dbReference>
<dbReference type="InterPro" id="IPR032812">
    <property type="entry name" value="SbsA_Ig"/>
</dbReference>
<evidence type="ECO:0000256" key="1">
    <source>
        <dbReference type="ARBA" id="ARBA00022729"/>
    </source>
</evidence>
<dbReference type="Pfam" id="PF13205">
    <property type="entry name" value="Big_5"/>
    <property type="match status" value="2"/>
</dbReference>
<evidence type="ECO:0000259" key="2">
    <source>
        <dbReference type="Pfam" id="PF03372"/>
    </source>
</evidence>
<reference evidence="4 5" key="1">
    <citation type="submission" date="2017-09" db="EMBL/GenBank/DDBJ databases">
        <title>Complete genome sequence of Verrucomicrobial strain HZ-65, isolated from freshwater.</title>
        <authorList>
            <person name="Choi A."/>
        </authorList>
    </citation>
    <scope>NUCLEOTIDE SEQUENCE [LARGE SCALE GENOMIC DNA]</scope>
    <source>
        <strain evidence="4 5">HZ-65</strain>
    </source>
</reference>
<dbReference type="InterPro" id="IPR036691">
    <property type="entry name" value="Endo/exonu/phosph_ase_sf"/>
</dbReference>
<dbReference type="PANTHER" id="PTHR42834">
    <property type="entry name" value="ENDONUCLEASE/EXONUCLEASE/PHOSPHATASE FAMILY PROTEIN (AFU_ORTHOLOGUE AFUA_3G09210)"/>
    <property type="match status" value="1"/>
</dbReference>
<dbReference type="NCBIfam" id="NF033681">
    <property type="entry name" value="ExeM_NucH_DNase"/>
    <property type="match status" value="1"/>
</dbReference>
<organism evidence="4 5">
    <name type="scientific">Nibricoccus aquaticus</name>
    <dbReference type="NCBI Taxonomy" id="2576891"/>
    <lineage>
        <taxon>Bacteria</taxon>
        <taxon>Pseudomonadati</taxon>
        <taxon>Verrucomicrobiota</taxon>
        <taxon>Opitutia</taxon>
        <taxon>Opitutales</taxon>
        <taxon>Opitutaceae</taxon>
        <taxon>Nibricoccus</taxon>
    </lineage>
</organism>
<dbReference type="CDD" id="cd04486">
    <property type="entry name" value="YhcR_OBF_like"/>
    <property type="match status" value="1"/>
</dbReference>
<evidence type="ECO:0000313" key="4">
    <source>
        <dbReference type="EMBL" id="ATC64420.1"/>
    </source>
</evidence>
<dbReference type="KEGG" id="vbh:CMV30_10885"/>
<dbReference type="EMBL" id="CP023344">
    <property type="protein sequence ID" value="ATC64420.1"/>
    <property type="molecule type" value="Genomic_DNA"/>
</dbReference>
<dbReference type="OrthoDB" id="9800417at2"/>
<feature type="domain" description="SbsA Ig-like" evidence="3">
    <location>
        <begin position="530"/>
        <end position="631"/>
    </location>
</feature>
<dbReference type="Proteomes" id="UP000217265">
    <property type="component" value="Chromosome"/>
</dbReference>